<dbReference type="NCBIfam" id="TIGR00278">
    <property type="entry name" value="membrane protein insertion efficiency factor YidD"/>
    <property type="match status" value="1"/>
</dbReference>
<name>A0A4Y9SGM8_9BURK</name>
<accession>A0A4Y9SGM8</accession>
<dbReference type="InterPro" id="IPR002696">
    <property type="entry name" value="Membr_insert_effic_factor_YidD"/>
</dbReference>
<comment type="subcellular location">
    <subcellularLocation>
        <location evidence="1">Cell membrane</location>
        <topology evidence="1">Peripheral membrane protein</topology>
        <orientation evidence="1">Cytoplasmic side</orientation>
    </subcellularLocation>
</comment>
<sequence>MSRVLLALLRAYQLAISPLMGPSCRFYPSCSNYAIEAVRTHGALRGAWLALRRVGRCHPWCEGGYDPVPCRHHHHLNKDVHGIQ</sequence>
<comment type="caution">
    <text evidence="2">The sequence shown here is derived from an EMBL/GenBank/DDBJ whole genome shotgun (WGS) entry which is preliminary data.</text>
</comment>
<dbReference type="SMART" id="SM01234">
    <property type="entry name" value="Haemolytic"/>
    <property type="match status" value="1"/>
</dbReference>
<dbReference type="PANTHER" id="PTHR33383">
    <property type="entry name" value="MEMBRANE PROTEIN INSERTION EFFICIENCY FACTOR-RELATED"/>
    <property type="match status" value="1"/>
</dbReference>
<dbReference type="RefSeq" id="WP_135206458.1">
    <property type="nucleotide sequence ID" value="NZ_SPVF01000096.1"/>
</dbReference>
<reference evidence="2 3" key="1">
    <citation type="submission" date="2019-03" db="EMBL/GenBank/DDBJ databases">
        <title>Draft Genome Sequence of Massilia arenosa sp. nov., a Novel Massilia Species Isolated from a Sandy-loam Maize Soil.</title>
        <authorList>
            <person name="Raths R."/>
            <person name="Peta V."/>
            <person name="Bucking H."/>
        </authorList>
    </citation>
    <scope>NUCLEOTIDE SEQUENCE [LARGE SCALE GENOMIC DNA]</scope>
    <source>
        <strain evidence="2 3">MC02</strain>
    </source>
</reference>
<gene>
    <name evidence="2" type="primary">yidD</name>
    <name evidence="2" type="ORF">E4L96_06765</name>
</gene>
<protein>
    <recommendedName>
        <fullName evidence="1">Putative membrane protein insertion efficiency factor</fullName>
    </recommendedName>
</protein>
<keyword evidence="1" id="KW-0472">Membrane</keyword>
<comment type="similarity">
    <text evidence="1">Belongs to the UPF0161 family.</text>
</comment>
<dbReference type="HAMAP" id="MF_00386">
    <property type="entry name" value="UPF0161_YidD"/>
    <property type="match status" value="1"/>
</dbReference>
<evidence type="ECO:0000256" key="1">
    <source>
        <dbReference type="HAMAP-Rule" id="MF_00386"/>
    </source>
</evidence>
<dbReference type="OrthoDB" id="9801753at2"/>
<proteinExistence type="inferred from homology"/>
<keyword evidence="3" id="KW-1185">Reference proteome</keyword>
<dbReference type="GO" id="GO:0005886">
    <property type="term" value="C:plasma membrane"/>
    <property type="evidence" value="ECO:0007669"/>
    <property type="project" value="UniProtKB-SubCell"/>
</dbReference>
<comment type="function">
    <text evidence="1">Could be involved in insertion of integral membrane proteins into the membrane.</text>
</comment>
<dbReference type="AlphaFoldDB" id="A0A4Y9SGM8"/>
<evidence type="ECO:0000313" key="2">
    <source>
        <dbReference type="EMBL" id="TFW23387.1"/>
    </source>
</evidence>
<keyword evidence="1" id="KW-1003">Cell membrane</keyword>
<dbReference type="Proteomes" id="UP000298438">
    <property type="component" value="Unassembled WGS sequence"/>
</dbReference>
<dbReference type="EMBL" id="SPVF01000096">
    <property type="protein sequence ID" value="TFW23387.1"/>
    <property type="molecule type" value="Genomic_DNA"/>
</dbReference>
<evidence type="ECO:0000313" key="3">
    <source>
        <dbReference type="Proteomes" id="UP000298438"/>
    </source>
</evidence>
<organism evidence="2 3">
    <name type="scientific">Zemynaea arenosa</name>
    <dbReference type="NCBI Taxonomy" id="2561931"/>
    <lineage>
        <taxon>Bacteria</taxon>
        <taxon>Pseudomonadati</taxon>
        <taxon>Pseudomonadota</taxon>
        <taxon>Betaproteobacteria</taxon>
        <taxon>Burkholderiales</taxon>
        <taxon>Oxalobacteraceae</taxon>
        <taxon>Telluria group</taxon>
        <taxon>Zemynaea</taxon>
    </lineage>
</organism>
<dbReference type="Pfam" id="PF01809">
    <property type="entry name" value="YidD"/>
    <property type="match status" value="1"/>
</dbReference>
<dbReference type="PANTHER" id="PTHR33383:SF1">
    <property type="entry name" value="MEMBRANE PROTEIN INSERTION EFFICIENCY FACTOR-RELATED"/>
    <property type="match status" value="1"/>
</dbReference>